<keyword evidence="4" id="KW-0653">Protein transport</keyword>
<dbReference type="Pfam" id="PF13774">
    <property type="entry name" value="Longin"/>
    <property type="match status" value="1"/>
</dbReference>
<evidence type="ECO:0000256" key="2">
    <source>
        <dbReference type="ARBA" id="ARBA00022448"/>
    </source>
</evidence>
<evidence type="ECO:0000256" key="6">
    <source>
        <dbReference type="ARBA" id="ARBA00023136"/>
    </source>
</evidence>
<dbReference type="GO" id="GO:0012505">
    <property type="term" value="C:endomembrane system"/>
    <property type="evidence" value="ECO:0007669"/>
    <property type="project" value="UniProtKB-SubCell"/>
</dbReference>
<protein>
    <recommendedName>
        <fullName evidence="7">Synaptobrevin homolog YKT6</fullName>
    </recommendedName>
</protein>
<dbReference type="CDD" id="cd14824">
    <property type="entry name" value="Longin"/>
    <property type="match status" value="1"/>
</dbReference>
<evidence type="ECO:0000256" key="7">
    <source>
        <dbReference type="ARBA" id="ARBA00026133"/>
    </source>
</evidence>
<accession>A0A316USD3</accession>
<dbReference type="EMBL" id="KZ819670">
    <property type="protein sequence ID" value="PWN26783.1"/>
    <property type="molecule type" value="Genomic_DNA"/>
</dbReference>
<evidence type="ECO:0000256" key="8">
    <source>
        <dbReference type="ARBA" id="ARBA00046280"/>
    </source>
</evidence>
<evidence type="ECO:0000256" key="3">
    <source>
        <dbReference type="ARBA" id="ARBA00022692"/>
    </source>
</evidence>
<keyword evidence="6 10" id="KW-0472">Membrane</keyword>
<dbReference type="PANTHER" id="PTHR21136:SF168">
    <property type="entry name" value="VESICLE-ASSOCIATED MEMBRANE PROTEIN 9"/>
    <property type="match status" value="1"/>
</dbReference>
<dbReference type="CDD" id="cd15843">
    <property type="entry name" value="R-SNARE"/>
    <property type="match status" value="1"/>
</dbReference>
<dbReference type="Pfam" id="PF00957">
    <property type="entry name" value="Synaptobrevin"/>
    <property type="match status" value="1"/>
</dbReference>
<evidence type="ECO:0000259" key="12">
    <source>
        <dbReference type="PROSITE" id="PS50892"/>
    </source>
</evidence>
<dbReference type="GeneID" id="37031086"/>
<organism evidence="13 14">
    <name type="scientific">Jaminaea rosea</name>
    <dbReference type="NCBI Taxonomy" id="1569628"/>
    <lineage>
        <taxon>Eukaryota</taxon>
        <taxon>Fungi</taxon>
        <taxon>Dikarya</taxon>
        <taxon>Basidiomycota</taxon>
        <taxon>Ustilaginomycotina</taxon>
        <taxon>Exobasidiomycetes</taxon>
        <taxon>Microstromatales</taxon>
        <taxon>Microstromatales incertae sedis</taxon>
        <taxon>Jaminaea</taxon>
    </lineage>
</organism>
<evidence type="ECO:0000313" key="13">
    <source>
        <dbReference type="EMBL" id="PWN26783.1"/>
    </source>
</evidence>
<dbReference type="InterPro" id="IPR010908">
    <property type="entry name" value="Longin_dom"/>
</dbReference>
<sequence>MPIPLALIASGSNIIVESHDEGSDRFLSAASTILTRIPPNSSRLSYAFEEWLFHYVSEEGWVYLCVADGQGGRRLPFAFLSEVQKEFLSLNPTPSPSSPDAPHLAHFAPTLQALRKRFSSSPESDPVKAAQAELGAVRDIMTQNIEQVLSRGERISLLVDRTGEAANQSTAFRRRAKGLRRTMWWRNVKVMGLAGFCALVFLLFLWSVLHG</sequence>
<keyword evidence="3 10" id="KW-0812">Transmembrane</keyword>
<evidence type="ECO:0000256" key="10">
    <source>
        <dbReference type="SAM" id="Phobius"/>
    </source>
</evidence>
<dbReference type="SUPFAM" id="SSF64356">
    <property type="entry name" value="SNARE-like"/>
    <property type="match status" value="1"/>
</dbReference>
<dbReference type="GO" id="GO:0015031">
    <property type="term" value="P:protein transport"/>
    <property type="evidence" value="ECO:0007669"/>
    <property type="project" value="UniProtKB-KW"/>
</dbReference>
<dbReference type="GO" id="GO:0016192">
    <property type="term" value="P:vesicle-mediated transport"/>
    <property type="evidence" value="ECO:0007669"/>
    <property type="project" value="InterPro"/>
</dbReference>
<dbReference type="FunFam" id="1.20.5.110:FF:000004">
    <property type="entry name" value="Vesicle-associated membrane protein 7"/>
    <property type="match status" value="1"/>
</dbReference>
<evidence type="ECO:0000313" key="14">
    <source>
        <dbReference type="Proteomes" id="UP000245884"/>
    </source>
</evidence>
<dbReference type="InterPro" id="IPR042855">
    <property type="entry name" value="V_SNARE_CC"/>
</dbReference>
<dbReference type="PROSITE" id="PS50892">
    <property type="entry name" value="V_SNARE"/>
    <property type="match status" value="1"/>
</dbReference>
<keyword evidence="14" id="KW-1185">Reference proteome</keyword>
<dbReference type="SMART" id="SM01270">
    <property type="entry name" value="Longin"/>
    <property type="match status" value="1"/>
</dbReference>
<dbReference type="InterPro" id="IPR011012">
    <property type="entry name" value="Longin-like_dom_sf"/>
</dbReference>
<gene>
    <name evidence="13" type="ORF">BDZ90DRAFT_280269</name>
</gene>
<dbReference type="RefSeq" id="XP_025361395.1">
    <property type="nucleotide sequence ID" value="XM_025509263.1"/>
</dbReference>
<dbReference type="PRINTS" id="PR00219">
    <property type="entry name" value="SYNAPTOBREVN"/>
</dbReference>
<dbReference type="Gene3D" id="3.30.450.50">
    <property type="entry name" value="Longin domain"/>
    <property type="match status" value="1"/>
</dbReference>
<feature type="domain" description="V-SNARE coiled-coil homology" evidence="12">
    <location>
        <begin position="126"/>
        <end position="186"/>
    </location>
</feature>
<dbReference type="Proteomes" id="UP000245884">
    <property type="component" value="Unassembled WGS sequence"/>
</dbReference>
<dbReference type="STRING" id="1569628.A0A316USD3"/>
<dbReference type="InterPro" id="IPR051097">
    <property type="entry name" value="Synaptobrevin-like_transport"/>
</dbReference>
<comment type="subcellular location">
    <subcellularLocation>
        <location evidence="8">Endomembrane system</location>
        <topology evidence="8">Single-pass type IV membrane protein</topology>
    </subcellularLocation>
</comment>
<dbReference type="GO" id="GO:0016020">
    <property type="term" value="C:membrane"/>
    <property type="evidence" value="ECO:0007669"/>
    <property type="project" value="InterPro"/>
</dbReference>
<keyword evidence="5 10" id="KW-1133">Transmembrane helix</keyword>
<reference evidence="13 14" key="1">
    <citation type="journal article" date="2018" name="Mol. Biol. Evol.">
        <title>Broad Genomic Sampling Reveals a Smut Pathogenic Ancestry of the Fungal Clade Ustilaginomycotina.</title>
        <authorList>
            <person name="Kijpornyongpan T."/>
            <person name="Mondo S.J."/>
            <person name="Barry K."/>
            <person name="Sandor L."/>
            <person name="Lee J."/>
            <person name="Lipzen A."/>
            <person name="Pangilinan J."/>
            <person name="LaButti K."/>
            <person name="Hainaut M."/>
            <person name="Henrissat B."/>
            <person name="Grigoriev I.V."/>
            <person name="Spatafora J.W."/>
            <person name="Aime M.C."/>
        </authorList>
    </citation>
    <scope>NUCLEOTIDE SEQUENCE [LARGE SCALE GENOMIC DNA]</scope>
    <source>
        <strain evidence="13 14">MCA 5214</strain>
    </source>
</reference>
<name>A0A316USD3_9BASI</name>
<proteinExistence type="inferred from homology"/>
<evidence type="ECO:0000256" key="1">
    <source>
        <dbReference type="ARBA" id="ARBA00008025"/>
    </source>
</evidence>
<dbReference type="Gene3D" id="1.20.5.110">
    <property type="match status" value="1"/>
</dbReference>
<evidence type="ECO:0000256" key="9">
    <source>
        <dbReference type="PROSITE-ProRule" id="PRU00290"/>
    </source>
</evidence>
<dbReference type="SUPFAM" id="SSF58038">
    <property type="entry name" value="SNARE fusion complex"/>
    <property type="match status" value="1"/>
</dbReference>
<keyword evidence="9" id="KW-0175">Coiled coil</keyword>
<dbReference type="AlphaFoldDB" id="A0A316USD3"/>
<evidence type="ECO:0000256" key="5">
    <source>
        <dbReference type="ARBA" id="ARBA00022989"/>
    </source>
</evidence>
<feature type="domain" description="Longin" evidence="11">
    <location>
        <begin position="7"/>
        <end position="89"/>
    </location>
</feature>
<dbReference type="PROSITE" id="PS50859">
    <property type="entry name" value="LONGIN"/>
    <property type="match status" value="1"/>
</dbReference>
<feature type="transmembrane region" description="Helical" evidence="10">
    <location>
        <begin position="190"/>
        <end position="209"/>
    </location>
</feature>
<dbReference type="OrthoDB" id="248747at2759"/>
<keyword evidence="2" id="KW-0813">Transport</keyword>
<evidence type="ECO:0000259" key="11">
    <source>
        <dbReference type="PROSITE" id="PS50859"/>
    </source>
</evidence>
<dbReference type="GO" id="GO:0005737">
    <property type="term" value="C:cytoplasm"/>
    <property type="evidence" value="ECO:0007669"/>
    <property type="project" value="UniProtKB-ARBA"/>
</dbReference>
<dbReference type="InterPro" id="IPR001388">
    <property type="entry name" value="Synaptobrevin-like"/>
</dbReference>
<comment type="similarity">
    <text evidence="1">Belongs to the synaptobrevin family.</text>
</comment>
<dbReference type="PANTHER" id="PTHR21136">
    <property type="entry name" value="SNARE PROTEINS"/>
    <property type="match status" value="1"/>
</dbReference>
<evidence type="ECO:0000256" key="4">
    <source>
        <dbReference type="ARBA" id="ARBA00022927"/>
    </source>
</evidence>